<name>A0A0L6ULK7_9BASI</name>
<accession>A0A0L6ULK7</accession>
<dbReference type="VEuPathDB" id="FungiDB:VP01_5035g1"/>
<sequence length="353" mass="41063">CDRAKMHRQPFKGSFTTFSSPLDCIHMNLCGPITPASKGGNLYFLKIIDGFAKFQFIYPMQFIDLSLQRNCYNGEEWKWGNSKSHLKVSHSNILTIIIELRVRSTNYNCDIICCDDWRKYADKDSLMLQLKEYLYLWTALWILGMCRCSGVVEASKRVSLSSWYPCEIEPFLEICLIHGYRSIWPSFWLNLCADPDSEILLAFLLHLQVLLFVCWSYLELPHPPPTYFLSPENPFQKKERKRKKKIKKEKNNCPSKIKKKKKCLLPQIYMYIFSRKLSTSSPFLIRYPQSFLLFSSNSIKPKAPALLICLFSILGLINFEYRPSTVSTMIGTRSLTVSVPFLAAVAHLWRKID</sequence>
<evidence type="ECO:0000313" key="1">
    <source>
        <dbReference type="EMBL" id="KNZ49401.1"/>
    </source>
</evidence>
<dbReference type="Proteomes" id="UP000037035">
    <property type="component" value="Unassembled WGS sequence"/>
</dbReference>
<proteinExistence type="predicted"/>
<feature type="non-terminal residue" evidence="1">
    <location>
        <position position="1"/>
    </location>
</feature>
<dbReference type="OrthoDB" id="7691805at2759"/>
<gene>
    <name evidence="1" type="ORF">VP01_5035g1</name>
</gene>
<protein>
    <submittedName>
        <fullName evidence="1">Uncharacterized protein</fullName>
    </submittedName>
</protein>
<organism evidence="1 2">
    <name type="scientific">Puccinia sorghi</name>
    <dbReference type="NCBI Taxonomy" id="27349"/>
    <lineage>
        <taxon>Eukaryota</taxon>
        <taxon>Fungi</taxon>
        <taxon>Dikarya</taxon>
        <taxon>Basidiomycota</taxon>
        <taxon>Pucciniomycotina</taxon>
        <taxon>Pucciniomycetes</taxon>
        <taxon>Pucciniales</taxon>
        <taxon>Pucciniaceae</taxon>
        <taxon>Puccinia</taxon>
    </lineage>
</organism>
<keyword evidence="2" id="KW-1185">Reference proteome</keyword>
<reference evidence="1 2" key="1">
    <citation type="submission" date="2015-08" db="EMBL/GenBank/DDBJ databases">
        <title>Next Generation Sequencing and Analysis of the Genome of Puccinia sorghi L Schw, the Causal Agent of Maize Common Rust.</title>
        <authorList>
            <person name="Rochi L."/>
            <person name="Burguener G."/>
            <person name="Darino M."/>
            <person name="Turjanski A."/>
            <person name="Kreff E."/>
            <person name="Dieguez M.J."/>
            <person name="Sacco F."/>
        </authorList>
    </citation>
    <scope>NUCLEOTIDE SEQUENCE [LARGE SCALE GENOMIC DNA]</scope>
    <source>
        <strain evidence="1 2">RO10H11247</strain>
    </source>
</reference>
<comment type="caution">
    <text evidence="1">The sequence shown here is derived from an EMBL/GenBank/DDBJ whole genome shotgun (WGS) entry which is preliminary data.</text>
</comment>
<evidence type="ECO:0000313" key="2">
    <source>
        <dbReference type="Proteomes" id="UP000037035"/>
    </source>
</evidence>
<dbReference type="AlphaFoldDB" id="A0A0L6ULK7"/>
<dbReference type="EMBL" id="LAVV01010204">
    <property type="protein sequence ID" value="KNZ49401.1"/>
    <property type="molecule type" value="Genomic_DNA"/>
</dbReference>